<keyword evidence="3 6" id="KW-0436">Ligase</keyword>
<comment type="similarity">
    <text evidence="6">Belongs to the formate--tetrahydrofolate ligase family.</text>
</comment>
<comment type="caution">
    <text evidence="7">The sequence shown here is derived from an EMBL/GenBank/DDBJ whole genome shotgun (WGS) entry which is preliminary data.</text>
</comment>
<accession>A0ABV8JHS2</accession>
<proteinExistence type="inferred from homology"/>
<dbReference type="InterPro" id="IPR020628">
    <property type="entry name" value="Formate_THF_ligase_CS"/>
</dbReference>
<organism evidence="7 8">
    <name type="scientific">Salinithrix halophila</name>
    <dbReference type="NCBI Taxonomy" id="1485204"/>
    <lineage>
        <taxon>Bacteria</taxon>
        <taxon>Bacillati</taxon>
        <taxon>Bacillota</taxon>
        <taxon>Bacilli</taxon>
        <taxon>Bacillales</taxon>
        <taxon>Thermoactinomycetaceae</taxon>
        <taxon>Salinithrix</taxon>
    </lineage>
</organism>
<keyword evidence="8" id="KW-1185">Reference proteome</keyword>
<evidence type="ECO:0000256" key="1">
    <source>
        <dbReference type="ARBA" id="ARBA00004777"/>
    </source>
</evidence>
<comment type="pathway">
    <text evidence="1 6">One-carbon metabolism; tetrahydrofolate interconversion.</text>
</comment>
<sequence>MITKETKKAIPSDIEIAQRADMKPIVEIAAQLGLTEEDVELYGKVKAKIAPGVWNRIKTRTDGKLILVTAISPTPAGEGKSTVTVGLGQALNRIEKKAVVALREPSLGPSMGIKGGAAGGGYSQVLPMEDINLHFTGDFHAVTSAHNAISAVIDNHIHQGNRLQIDPRRVVWKRVMDLNDRALRNVVVGLGGKAHGMPREDGFDITVASELMAILCLAADLDDLKERIGRILVAYTFSGKPITVAELGVAGAATLLLKDALRPNLVQTLENTPAFIHGGPFANIAHGCNSLMATRFALKLSEYTVTEAGFGADLGAEKFLHIKSRIGGLRPDVAVIVATVRALKMHGGVPKDRLKEPDVEALGRGMTNLERHAETMANFGLPFVVALNRFHTDSAEELEALERWCREKGFPFALCEVWEHGGAGGEALAREVVRLTESGENRFQFLYETDQPIRSKISRIARSVYGASGVTYTPQAEKQIAECEANGWGELPICMAKTQYSLSDDPALLGRPEDFTLHVREVRPSVGAGFLVALTGDMLTMPGLPKKPAALDMDIDKEGRVYGLF</sequence>
<evidence type="ECO:0000256" key="6">
    <source>
        <dbReference type="HAMAP-Rule" id="MF_01543"/>
    </source>
</evidence>
<evidence type="ECO:0000256" key="4">
    <source>
        <dbReference type="ARBA" id="ARBA00022741"/>
    </source>
</evidence>
<evidence type="ECO:0000256" key="5">
    <source>
        <dbReference type="ARBA" id="ARBA00022840"/>
    </source>
</evidence>
<comment type="catalytic activity">
    <reaction evidence="6">
        <text>(6S)-5,6,7,8-tetrahydrofolate + formate + ATP = (6R)-10-formyltetrahydrofolate + ADP + phosphate</text>
        <dbReference type="Rhea" id="RHEA:20221"/>
        <dbReference type="ChEBI" id="CHEBI:15740"/>
        <dbReference type="ChEBI" id="CHEBI:30616"/>
        <dbReference type="ChEBI" id="CHEBI:43474"/>
        <dbReference type="ChEBI" id="CHEBI:57453"/>
        <dbReference type="ChEBI" id="CHEBI:195366"/>
        <dbReference type="ChEBI" id="CHEBI:456216"/>
        <dbReference type="EC" id="6.3.4.3"/>
    </reaction>
</comment>
<keyword evidence="5 6" id="KW-0067">ATP-binding</keyword>
<dbReference type="InterPro" id="IPR027417">
    <property type="entry name" value="P-loop_NTPase"/>
</dbReference>
<dbReference type="HAMAP" id="MF_01543">
    <property type="entry name" value="FTHFS"/>
    <property type="match status" value="1"/>
</dbReference>
<dbReference type="PROSITE" id="PS00722">
    <property type="entry name" value="FTHFS_2"/>
    <property type="match status" value="1"/>
</dbReference>
<gene>
    <name evidence="6" type="primary">fhs</name>
    <name evidence="7" type="ORF">ACFOUO_01640</name>
</gene>
<dbReference type="CDD" id="cd00477">
    <property type="entry name" value="FTHFS"/>
    <property type="match status" value="1"/>
</dbReference>
<dbReference type="EC" id="6.3.4.3" evidence="6"/>
<name>A0ABV8JHS2_9BACL</name>
<keyword evidence="4 6" id="KW-0547">Nucleotide-binding</keyword>
<evidence type="ECO:0000256" key="2">
    <source>
        <dbReference type="ARBA" id="ARBA00022563"/>
    </source>
</evidence>
<feature type="binding site" evidence="6">
    <location>
        <begin position="74"/>
        <end position="81"/>
    </location>
    <ligand>
        <name>ATP</name>
        <dbReference type="ChEBI" id="CHEBI:30616"/>
    </ligand>
</feature>
<dbReference type="Gene3D" id="3.40.50.300">
    <property type="entry name" value="P-loop containing nucleotide triphosphate hydrolases"/>
    <property type="match status" value="1"/>
</dbReference>
<dbReference type="GO" id="GO:0004329">
    <property type="term" value="F:formate-tetrahydrofolate ligase activity"/>
    <property type="evidence" value="ECO:0007669"/>
    <property type="project" value="UniProtKB-EC"/>
</dbReference>
<dbReference type="Gene3D" id="3.30.1510.10">
    <property type="entry name" value="Domain 2, N(10)-formyltetrahydrofolate synthetase"/>
    <property type="match status" value="1"/>
</dbReference>
<evidence type="ECO:0000313" key="7">
    <source>
        <dbReference type="EMBL" id="MFC4075509.1"/>
    </source>
</evidence>
<keyword evidence="2 6" id="KW-0554">One-carbon metabolism</keyword>
<dbReference type="InterPro" id="IPR000559">
    <property type="entry name" value="Formate_THF_ligase"/>
</dbReference>
<dbReference type="RefSeq" id="WP_380701491.1">
    <property type="nucleotide sequence ID" value="NZ_JBHSAP010000004.1"/>
</dbReference>
<evidence type="ECO:0000313" key="8">
    <source>
        <dbReference type="Proteomes" id="UP001595843"/>
    </source>
</evidence>
<dbReference type="PROSITE" id="PS00721">
    <property type="entry name" value="FTHFS_1"/>
    <property type="match status" value="1"/>
</dbReference>
<dbReference type="Gene3D" id="3.10.410.10">
    <property type="entry name" value="Formyltetrahydrofolate synthetase, domain 3"/>
    <property type="match status" value="1"/>
</dbReference>
<reference evidence="8" key="1">
    <citation type="journal article" date="2019" name="Int. J. Syst. Evol. Microbiol.">
        <title>The Global Catalogue of Microorganisms (GCM) 10K type strain sequencing project: providing services to taxonomists for standard genome sequencing and annotation.</title>
        <authorList>
            <consortium name="The Broad Institute Genomics Platform"/>
            <consortium name="The Broad Institute Genome Sequencing Center for Infectious Disease"/>
            <person name="Wu L."/>
            <person name="Ma J."/>
        </authorList>
    </citation>
    <scope>NUCLEOTIDE SEQUENCE [LARGE SCALE GENOMIC DNA]</scope>
    <source>
        <strain evidence="8">IBRC-M 10813</strain>
    </source>
</reference>
<dbReference type="Proteomes" id="UP001595843">
    <property type="component" value="Unassembled WGS sequence"/>
</dbReference>
<dbReference type="SUPFAM" id="SSF52540">
    <property type="entry name" value="P-loop containing nucleoside triphosphate hydrolases"/>
    <property type="match status" value="1"/>
</dbReference>
<dbReference type="NCBIfam" id="NF010030">
    <property type="entry name" value="PRK13505.1"/>
    <property type="match status" value="1"/>
</dbReference>
<protein>
    <recommendedName>
        <fullName evidence="6">Formate--tetrahydrofolate ligase</fullName>
        <ecNumber evidence="6">6.3.4.3</ecNumber>
    </recommendedName>
    <alternativeName>
        <fullName evidence="6">Formyltetrahydrofolate synthetase</fullName>
        <shortName evidence="6">FHS</shortName>
        <shortName evidence="6">FTHFS</shortName>
    </alternativeName>
</protein>
<dbReference type="EMBL" id="JBHSAP010000004">
    <property type="protein sequence ID" value="MFC4075509.1"/>
    <property type="molecule type" value="Genomic_DNA"/>
</dbReference>
<dbReference type="Pfam" id="PF01268">
    <property type="entry name" value="FTHFS"/>
    <property type="match status" value="1"/>
</dbReference>
<evidence type="ECO:0000256" key="3">
    <source>
        <dbReference type="ARBA" id="ARBA00022598"/>
    </source>
</evidence>